<dbReference type="AlphaFoldDB" id="A0A0B6XVG3"/>
<feature type="non-terminal residue" evidence="2">
    <location>
        <position position="1"/>
    </location>
</feature>
<proteinExistence type="predicted"/>
<dbReference type="EMBL" id="HACG01001034">
    <property type="protein sequence ID" value="CEK47899.1"/>
    <property type="molecule type" value="Transcribed_RNA"/>
</dbReference>
<feature type="region of interest" description="Disordered" evidence="1">
    <location>
        <begin position="39"/>
        <end position="66"/>
    </location>
</feature>
<sequence>SNKKLENLSGFKRVDVGNFIDKGRGGGISVEGVWRSEEPSSMTLLRDHSALSQHDTGSSSTSTEDVMNPLADLEVGPRWADPASQAVKLLEEGITEASDAPFENNLVADCSPTAPNCQDLHRRLYLAQQNFVDTGAPISPSNCPACQPV</sequence>
<feature type="compositionally biased region" description="Polar residues" evidence="1">
    <location>
        <begin position="50"/>
        <end position="65"/>
    </location>
</feature>
<organism evidence="2">
    <name type="scientific">Arion vulgaris</name>
    <dbReference type="NCBI Taxonomy" id="1028688"/>
    <lineage>
        <taxon>Eukaryota</taxon>
        <taxon>Metazoa</taxon>
        <taxon>Spiralia</taxon>
        <taxon>Lophotrochozoa</taxon>
        <taxon>Mollusca</taxon>
        <taxon>Gastropoda</taxon>
        <taxon>Heterobranchia</taxon>
        <taxon>Euthyneura</taxon>
        <taxon>Panpulmonata</taxon>
        <taxon>Eupulmonata</taxon>
        <taxon>Stylommatophora</taxon>
        <taxon>Helicina</taxon>
        <taxon>Arionoidea</taxon>
        <taxon>Arionidae</taxon>
        <taxon>Arion</taxon>
    </lineage>
</organism>
<name>A0A0B6XVG3_9EUPU</name>
<gene>
    <name evidence="2" type="primary">ORF2580</name>
</gene>
<feature type="non-terminal residue" evidence="2">
    <location>
        <position position="149"/>
    </location>
</feature>
<accession>A0A0B6XVG3</accession>
<evidence type="ECO:0000256" key="1">
    <source>
        <dbReference type="SAM" id="MobiDB-lite"/>
    </source>
</evidence>
<protein>
    <submittedName>
        <fullName evidence="2">Uncharacterized protein</fullName>
    </submittedName>
</protein>
<reference evidence="2" key="1">
    <citation type="submission" date="2014-12" db="EMBL/GenBank/DDBJ databases">
        <title>Insight into the proteome of Arion vulgaris.</title>
        <authorList>
            <person name="Aradska J."/>
            <person name="Bulat T."/>
            <person name="Smidak R."/>
            <person name="Sarate P."/>
            <person name="Gangsoo J."/>
            <person name="Sialana F."/>
            <person name="Bilban M."/>
            <person name="Lubec G."/>
        </authorList>
    </citation>
    <scope>NUCLEOTIDE SEQUENCE</scope>
    <source>
        <tissue evidence="2">Skin</tissue>
    </source>
</reference>
<evidence type="ECO:0000313" key="2">
    <source>
        <dbReference type="EMBL" id="CEK47899.1"/>
    </source>
</evidence>